<reference evidence="7 8" key="1">
    <citation type="submission" date="2015-01" db="EMBL/GenBank/DDBJ databases">
        <title>The Genome Sequence of Exophiala sideris CBS121828.</title>
        <authorList>
            <consortium name="The Broad Institute Genomics Platform"/>
            <person name="Cuomo C."/>
            <person name="de Hoog S."/>
            <person name="Gorbushina A."/>
            <person name="Stielow B."/>
            <person name="Teixiera M."/>
            <person name="Abouelleil A."/>
            <person name="Chapman S.B."/>
            <person name="Priest M."/>
            <person name="Young S.K."/>
            <person name="Wortman J."/>
            <person name="Nusbaum C."/>
            <person name="Birren B."/>
        </authorList>
    </citation>
    <scope>NUCLEOTIDE SEQUENCE [LARGE SCALE GENOMIC DNA]</scope>
    <source>
        <strain evidence="7 8">CBS 121828</strain>
    </source>
</reference>
<dbReference type="InterPro" id="IPR036879">
    <property type="entry name" value="TF_MADSbox_sf"/>
</dbReference>
<evidence type="ECO:0000313" key="8">
    <source>
        <dbReference type="Proteomes" id="UP000053599"/>
    </source>
</evidence>
<dbReference type="EMBL" id="KN846952">
    <property type="protein sequence ID" value="KIV81281.1"/>
    <property type="molecule type" value="Genomic_DNA"/>
</dbReference>
<feature type="domain" description="MADS-box" evidence="6">
    <location>
        <begin position="14"/>
        <end position="53"/>
    </location>
</feature>
<dbReference type="HOGENOM" id="CLU_2687852_0_0_1"/>
<comment type="subcellular location">
    <subcellularLocation>
        <location evidence="1">Nucleus</location>
    </subcellularLocation>
</comment>
<proteinExistence type="predicted"/>
<evidence type="ECO:0000313" key="7">
    <source>
        <dbReference type="EMBL" id="KIV81281.1"/>
    </source>
</evidence>
<dbReference type="SUPFAM" id="SSF55455">
    <property type="entry name" value="SRF-like"/>
    <property type="match status" value="1"/>
</dbReference>
<keyword evidence="2" id="KW-0805">Transcription regulation</keyword>
<evidence type="ECO:0000256" key="2">
    <source>
        <dbReference type="ARBA" id="ARBA00023015"/>
    </source>
</evidence>
<evidence type="ECO:0000256" key="5">
    <source>
        <dbReference type="ARBA" id="ARBA00023242"/>
    </source>
</evidence>
<dbReference type="InterPro" id="IPR002100">
    <property type="entry name" value="TF_MADSbox"/>
</dbReference>
<protein>
    <recommendedName>
        <fullName evidence="6">MADS-box domain-containing protein</fullName>
    </recommendedName>
</protein>
<dbReference type="Proteomes" id="UP000053599">
    <property type="component" value="Unassembled WGS sequence"/>
</dbReference>
<dbReference type="GO" id="GO:0005634">
    <property type="term" value="C:nucleus"/>
    <property type="evidence" value="ECO:0007669"/>
    <property type="project" value="UniProtKB-SubCell"/>
</dbReference>
<sequence length="74" mass="8748">MPESESRLRIHRQNAKRERTRFYRRKKSLFKSGYDLHKQCHAEVHILIRKNGRSYILSCAEGGKSPFSDQAMVL</sequence>
<dbReference type="AlphaFoldDB" id="A0A0D1X1C0"/>
<dbReference type="GO" id="GO:0003677">
    <property type="term" value="F:DNA binding"/>
    <property type="evidence" value="ECO:0007669"/>
    <property type="project" value="UniProtKB-KW"/>
</dbReference>
<accession>A0A0D1X1C0</accession>
<evidence type="ECO:0000256" key="4">
    <source>
        <dbReference type="ARBA" id="ARBA00023163"/>
    </source>
</evidence>
<keyword evidence="4" id="KW-0804">Transcription</keyword>
<dbReference type="GO" id="GO:0046983">
    <property type="term" value="F:protein dimerization activity"/>
    <property type="evidence" value="ECO:0007669"/>
    <property type="project" value="InterPro"/>
</dbReference>
<evidence type="ECO:0000256" key="3">
    <source>
        <dbReference type="ARBA" id="ARBA00023125"/>
    </source>
</evidence>
<keyword evidence="3" id="KW-0238">DNA-binding</keyword>
<organism evidence="7 8">
    <name type="scientific">Exophiala sideris</name>
    <dbReference type="NCBI Taxonomy" id="1016849"/>
    <lineage>
        <taxon>Eukaryota</taxon>
        <taxon>Fungi</taxon>
        <taxon>Dikarya</taxon>
        <taxon>Ascomycota</taxon>
        <taxon>Pezizomycotina</taxon>
        <taxon>Eurotiomycetes</taxon>
        <taxon>Chaetothyriomycetidae</taxon>
        <taxon>Chaetothyriales</taxon>
        <taxon>Herpotrichiellaceae</taxon>
        <taxon>Exophiala</taxon>
    </lineage>
</organism>
<evidence type="ECO:0000256" key="1">
    <source>
        <dbReference type="ARBA" id="ARBA00004123"/>
    </source>
</evidence>
<evidence type="ECO:0000259" key="6">
    <source>
        <dbReference type="Pfam" id="PF00319"/>
    </source>
</evidence>
<dbReference type="Pfam" id="PF00319">
    <property type="entry name" value="SRF-TF"/>
    <property type="match status" value="1"/>
</dbReference>
<name>A0A0D1X1C0_9EURO</name>
<gene>
    <name evidence="7" type="ORF">PV11_03478</name>
</gene>
<keyword evidence="5" id="KW-0539">Nucleus</keyword>
<dbReference type="GO" id="GO:0045944">
    <property type="term" value="P:positive regulation of transcription by RNA polymerase II"/>
    <property type="evidence" value="ECO:0007669"/>
    <property type="project" value="UniProtKB-ARBA"/>
</dbReference>
<dbReference type="OrthoDB" id="3551822at2759"/>